<organism evidence="2 3">
    <name type="scientific">Diaphorina citri</name>
    <name type="common">Asian citrus psyllid</name>
    <dbReference type="NCBI Taxonomy" id="121845"/>
    <lineage>
        <taxon>Eukaryota</taxon>
        <taxon>Metazoa</taxon>
        <taxon>Ecdysozoa</taxon>
        <taxon>Arthropoda</taxon>
        <taxon>Hexapoda</taxon>
        <taxon>Insecta</taxon>
        <taxon>Pterygota</taxon>
        <taxon>Neoptera</taxon>
        <taxon>Paraneoptera</taxon>
        <taxon>Hemiptera</taxon>
        <taxon>Sternorrhyncha</taxon>
        <taxon>Psylloidea</taxon>
        <taxon>Psyllidae</taxon>
        <taxon>Diaphorininae</taxon>
        <taxon>Diaphorina</taxon>
    </lineage>
</organism>
<gene>
    <name evidence="3" type="primary">LOC103506659</name>
</gene>
<dbReference type="GeneID" id="103506659"/>
<evidence type="ECO:0000256" key="1">
    <source>
        <dbReference type="SAM" id="MobiDB-lite"/>
    </source>
</evidence>
<name>A0A1S3CXW2_DIACI</name>
<keyword evidence="2" id="KW-1185">Reference proteome</keyword>
<dbReference type="RefSeq" id="XP_008469276.2">
    <property type="nucleotide sequence ID" value="XM_008471054.3"/>
</dbReference>
<dbReference type="OMA" id="SISMICH"/>
<evidence type="ECO:0000313" key="2">
    <source>
        <dbReference type="Proteomes" id="UP000079169"/>
    </source>
</evidence>
<dbReference type="PANTHER" id="PTHR47018">
    <property type="entry name" value="CXC DOMAIN-CONTAINING PROTEIN-RELATED"/>
    <property type="match status" value="1"/>
</dbReference>
<dbReference type="Proteomes" id="UP000079169">
    <property type="component" value="Unplaced"/>
</dbReference>
<feature type="compositionally biased region" description="Pro residues" evidence="1">
    <location>
        <begin position="120"/>
        <end position="129"/>
    </location>
</feature>
<feature type="compositionally biased region" description="Low complexity" evidence="1">
    <location>
        <begin position="132"/>
        <end position="141"/>
    </location>
</feature>
<protein>
    <submittedName>
        <fullName evidence="3">Uncharacterized protein LOC103506659</fullName>
    </submittedName>
</protein>
<dbReference type="PaxDb" id="121845-A0A1S3CXW2"/>
<evidence type="ECO:0000313" key="3">
    <source>
        <dbReference type="RefSeq" id="XP_008469276.2"/>
    </source>
</evidence>
<reference evidence="3" key="1">
    <citation type="submission" date="2025-08" db="UniProtKB">
        <authorList>
            <consortium name="RefSeq"/>
        </authorList>
    </citation>
    <scope>IDENTIFICATION</scope>
</reference>
<feature type="region of interest" description="Disordered" evidence="1">
    <location>
        <begin position="114"/>
        <end position="141"/>
    </location>
</feature>
<accession>A0A1S3CXW2</accession>
<sequence>MSAAKRIRIASVDSTSVHPRQLDWNKCCLCQLDTNEELTSPTNNKDKKRVDESYKSLSETLMALKYYDDLPPNLDLDLLNEGQGLKATLLSRNAMWHRSCRLRFTSTRIRRLEKRKSSLPAPPSPPPAPQISTTFTRSSSTTPKDLKQYVCFLCTKTDVAEKLTNVMTLEAADTMRKWAWELKKFELAGLLQGDLIALEGKYHKLCHTQLFNEYMRSLTAKSKPTTQNVAESEHLCSVMAFEYIAQLIRDKLHSNGAQYVFKMPSLISAYKRNLEILLGREASSQEVHSTRLRQRILCTFPQLQAHKSGREYILVQTGTNVHQDFISEVEDVTDGDAASYFKLTRSLRREIAKVSCSFSGSFEGECQEASVPPVLIAVLNLLLYGSTNNQTDTKQPVLTIAQLLILNFRVRVRDSRNSRTRREQGAPLPMYLALSAYSNNRSSKSVDDMHQLGLSISYKRLHKTISGLCQLQSERAKEEGLVCPSNLKKDLFTIGAYDNIDHNPTSTTSKESFHGTSISIFQCRAENNLGTKREFHSTFNDVDLGSTRIPELLYSFSTVKPKFLHNKNPPLPKCTEELANDLTKGLTMDSVYTKELHWLKHADEIVNTETNGSECLDVIPDNNNQSLDVSWAAFHASRHHGSIVEDIQALLPLFYESSSSISMICHGMNIIKSTTSFLNPGQIPVMAVDQPLFALCKIIQWNWPELYGENKFVVIFGHFHVEQGFLKVLGKLLDNSGWSTLVAKSGISSESTVDSILKVTHVKKARMFHEFTALTLYSLLNEAYNSNSPQVTLEEWVKEQCVKVPTFQFWMIILNLETLLLSFVRSLRERNYTLFKECLKLMLPWFFLMDHIHYARWLSVHLKDLEELPIHSPDTHAEFSRGNFAIQKSCNPFSAIAVDQAHEQHNKNIKGDGGTVGLFNDPAALHKWAIAGPEIQRLINEFKSQENGHQSKTHRHLHHEQYPAFQNEFMSNVNKLKDTFTAAGNPFQETSDELISLDSRVVSDEECVKMLRDSEARGILLYKTFVSERLSEGSKTNIFAPLKSNKIRIFNQMKKKRNTDKEMVHSLQNDVHLFQRCLTVSMNRKLDMENFFKHENSTYPPSLSSNGHLRHALGKADILQPLEKLMNLERNTFSDRCDVVVCDGAALIHATPPRNSRTFEGYCSQEFQRTIMGMIESCSADRIDVVWDLYFPDSLKNSLREVRGKSQRLQVTPNSPVPRNWSEFLKNNHNKEELFSLLGKYLIENVKNVRVVTNIGTKYASSESNTSFLEGLDCSAFEEADGRIILHIRDAVLQGAKKVLVRTVDTDVAVLAISFYFELKNYGLEELFVSLNYGKKQRFFAAHEIAVNLGTEKSVALRGFHAFSGCDTVSTFAFHGKQTAWKTWNSCDYVTSAFVAISKPLPELGDELLQDLEQFVVYMYSKSSTGMTLDKTRQHLSQYEEKPFDRLPPTSEALRQHALRAAYQGGHIWGQCMDPLAEIPSPDGWGWIKEDSEWVANWTCLPTIWKGCRDLVKCKCKTGCSSTSNCSCKRSNVDCVPVLCSNCNGCSNMSQLTLEDEE</sequence>
<proteinExistence type="predicted"/>
<dbReference type="KEGG" id="dci:103506659"/>